<gene>
    <name evidence="2" type="ORF">Cvel_706</name>
</gene>
<dbReference type="AlphaFoldDB" id="A0A0G4GQK7"/>
<feature type="compositionally biased region" description="Basic and acidic residues" evidence="1">
    <location>
        <begin position="270"/>
        <end position="285"/>
    </location>
</feature>
<evidence type="ECO:0000313" key="2">
    <source>
        <dbReference type="EMBL" id="CEM32515.1"/>
    </source>
</evidence>
<evidence type="ECO:0000256" key="1">
    <source>
        <dbReference type="SAM" id="MobiDB-lite"/>
    </source>
</evidence>
<dbReference type="PhylomeDB" id="A0A0G4GQK7"/>
<dbReference type="EMBL" id="CDMZ01001436">
    <property type="protein sequence ID" value="CEM32515.1"/>
    <property type="molecule type" value="Genomic_DNA"/>
</dbReference>
<name>A0A0G4GQK7_9ALVE</name>
<dbReference type="GO" id="GO:0016811">
    <property type="term" value="F:hydrolase activity, acting on carbon-nitrogen (but not peptide) bonds, in linear amides"/>
    <property type="evidence" value="ECO:0007669"/>
    <property type="project" value="InterPro"/>
</dbReference>
<dbReference type="InterPro" id="IPR011697">
    <property type="entry name" value="Peptidase_C26"/>
</dbReference>
<reference evidence="2" key="1">
    <citation type="submission" date="2014-11" db="EMBL/GenBank/DDBJ databases">
        <authorList>
            <person name="Otto D Thomas"/>
            <person name="Naeem Raeece"/>
        </authorList>
    </citation>
    <scope>NUCLEOTIDE SEQUENCE</scope>
</reference>
<dbReference type="GO" id="GO:0005829">
    <property type="term" value="C:cytosol"/>
    <property type="evidence" value="ECO:0007669"/>
    <property type="project" value="TreeGrafter"/>
</dbReference>
<dbReference type="SUPFAM" id="SSF52317">
    <property type="entry name" value="Class I glutamine amidotransferase-like"/>
    <property type="match status" value="2"/>
</dbReference>
<dbReference type="Pfam" id="PF07722">
    <property type="entry name" value="Peptidase_C26"/>
    <property type="match status" value="2"/>
</dbReference>
<dbReference type="Gene3D" id="3.40.50.880">
    <property type="match status" value="2"/>
</dbReference>
<feature type="compositionally biased region" description="Low complexity" evidence="1">
    <location>
        <begin position="257"/>
        <end position="268"/>
    </location>
</feature>
<dbReference type="PANTHER" id="PTHR43235">
    <property type="entry name" value="GLUTAMINE AMIDOTRANSFERASE PB2B2.05-RELATED"/>
    <property type="match status" value="1"/>
</dbReference>
<evidence type="ECO:0008006" key="3">
    <source>
        <dbReference type="Google" id="ProtNLM"/>
    </source>
</evidence>
<protein>
    <recommendedName>
        <fullName evidence="3">Glutamine amidotransferase domain-containing protein</fullName>
    </recommendedName>
</protein>
<feature type="compositionally biased region" description="Polar residues" evidence="1">
    <location>
        <begin position="138"/>
        <end position="147"/>
    </location>
</feature>
<feature type="region of interest" description="Disordered" evidence="1">
    <location>
        <begin position="532"/>
        <end position="552"/>
    </location>
</feature>
<organism evidence="2">
    <name type="scientific">Chromera velia CCMP2878</name>
    <dbReference type="NCBI Taxonomy" id="1169474"/>
    <lineage>
        <taxon>Eukaryota</taxon>
        <taxon>Sar</taxon>
        <taxon>Alveolata</taxon>
        <taxon>Colpodellida</taxon>
        <taxon>Chromeraceae</taxon>
        <taxon>Chromera</taxon>
    </lineage>
</organism>
<feature type="region of interest" description="Disordered" evidence="1">
    <location>
        <begin position="230"/>
        <end position="292"/>
    </location>
</feature>
<dbReference type="VEuPathDB" id="CryptoDB:Cvel_706"/>
<sequence length="756" mass="82181">MPFKRPSFLRVGKWKDQPKPTHCAVDVNGPKDNGRKTRVSFQIDQEEGRIRARIEGATDLSASFSVVSIVNSLDFNLIKTENPTASSGKTVNVFHFRCRNGGTIPSSKIEQLKKLLRALESERQLQTSVEVDTPPATPSSSSKQSILQMIGQRVKETKLRKRAMERAAANLPTRSESEPHLCRRALSLENKIFHDGALFSTSLQECELKINETLVAHTLEEVDRQLFAVPEGNGEGHHPFRRQEEGEKNRDAKRLSDPSASSTVSPSAQVDRDRETGTRGADKTGAHLSSQAVSLGDVTRTRAYSQGDTLLPLKDTPSSQLSAYSGACLQSPSPGPVFRGPRILIVSRHHMRKNKPVDFVSEAHLDLIQRFGGAPVIVPRTALTLGSLDTYLPMDGFLVVEGEDLSDSYCPYGREGNGAEEAMLQKVREKHASDTTHDTSKDQLEWTLLQLCLKHQIPYLGICRGSQMLNVACGGTLYFDVVSQVPNAIPHIDYENYDTYRHPVEIVRETPLAEWYTEECGGGKVKGKMVEEGGSGGPGSCRGAGGGEGGHGEGGKVVMEMAEPGKGDCGKAEAHREYEIVGEISVNSYHHQGVRKLAPALRPMAFSPDGLVEGFYMPSPLPHSEKTPPTLMAQMETVMYDTGDAAPQAVEALLEGAGKESDSTSSSVASVSRASSLREGEFVSEAATGTAGGESRRATASTAVDTHGGAERGVPEHHFIVGLQFHPERMLGAYPGNLRVYEAFLSAARACRNRRD</sequence>
<feature type="compositionally biased region" description="Basic and acidic residues" evidence="1">
    <location>
        <begin position="234"/>
        <end position="256"/>
    </location>
</feature>
<feature type="compositionally biased region" description="Gly residues" evidence="1">
    <location>
        <begin position="533"/>
        <end position="549"/>
    </location>
</feature>
<dbReference type="InterPro" id="IPR029062">
    <property type="entry name" value="Class_I_gatase-like"/>
</dbReference>
<feature type="region of interest" description="Disordered" evidence="1">
    <location>
        <begin position="126"/>
        <end position="147"/>
    </location>
</feature>
<dbReference type="InterPro" id="IPR044668">
    <property type="entry name" value="PuuD-like"/>
</dbReference>
<proteinExistence type="predicted"/>
<accession>A0A0G4GQK7</accession>
<feature type="region of interest" description="Disordered" evidence="1">
    <location>
        <begin position="679"/>
        <end position="711"/>
    </location>
</feature>
<dbReference type="PANTHER" id="PTHR43235:SF1">
    <property type="entry name" value="GLUTAMINE AMIDOTRANSFERASE PB2B2.05-RELATED"/>
    <property type="match status" value="1"/>
</dbReference>